<dbReference type="SUPFAM" id="SSF53448">
    <property type="entry name" value="Nucleotide-diphospho-sugar transferases"/>
    <property type="match status" value="1"/>
</dbReference>
<dbReference type="PANTHER" id="PTHR43685">
    <property type="entry name" value="GLYCOSYLTRANSFERASE"/>
    <property type="match status" value="1"/>
</dbReference>
<gene>
    <name evidence="2" type="ORF">ATC03_14225</name>
</gene>
<dbReference type="STRING" id="453304.ATC03_14225"/>
<dbReference type="Pfam" id="PF00535">
    <property type="entry name" value="Glycos_transf_2"/>
    <property type="match status" value="1"/>
</dbReference>
<protein>
    <recommendedName>
        <fullName evidence="1">Glycosyltransferase 2-like domain-containing protein</fullName>
    </recommendedName>
</protein>
<dbReference type="EMBL" id="CP013979">
    <property type="protein sequence ID" value="ANJ27694.1"/>
    <property type="molecule type" value="Genomic_DNA"/>
</dbReference>
<name>A0A191WHN7_9MICO</name>
<dbReference type="Gene3D" id="3.90.550.10">
    <property type="entry name" value="Spore Coat Polysaccharide Biosynthesis Protein SpsA, Chain A"/>
    <property type="match status" value="1"/>
</dbReference>
<evidence type="ECO:0000259" key="1">
    <source>
        <dbReference type="Pfam" id="PF00535"/>
    </source>
</evidence>
<dbReference type="Proteomes" id="UP000078437">
    <property type="component" value="Chromosome"/>
</dbReference>
<dbReference type="InterPro" id="IPR029044">
    <property type="entry name" value="Nucleotide-diphossugar_trans"/>
</dbReference>
<evidence type="ECO:0000313" key="3">
    <source>
        <dbReference type="Proteomes" id="UP000078437"/>
    </source>
</evidence>
<dbReference type="PANTHER" id="PTHR43685:SF2">
    <property type="entry name" value="GLYCOSYLTRANSFERASE 2-LIKE DOMAIN-CONTAINING PROTEIN"/>
    <property type="match status" value="1"/>
</dbReference>
<dbReference type="CDD" id="cd00761">
    <property type="entry name" value="Glyco_tranf_GTA_type"/>
    <property type="match status" value="1"/>
</dbReference>
<feature type="domain" description="Glycosyltransferase 2-like" evidence="1">
    <location>
        <begin position="14"/>
        <end position="181"/>
    </location>
</feature>
<accession>A0A191WHN7</accession>
<dbReference type="InterPro" id="IPR001173">
    <property type="entry name" value="Glyco_trans_2-like"/>
</dbReference>
<evidence type="ECO:0000313" key="2">
    <source>
        <dbReference type="EMBL" id="ANJ27694.1"/>
    </source>
</evidence>
<organism evidence="2 3">
    <name type="scientific">Agromyces aureus</name>
    <dbReference type="NCBI Taxonomy" id="453304"/>
    <lineage>
        <taxon>Bacteria</taxon>
        <taxon>Bacillati</taxon>
        <taxon>Actinomycetota</taxon>
        <taxon>Actinomycetes</taxon>
        <taxon>Micrococcales</taxon>
        <taxon>Microbacteriaceae</taxon>
        <taxon>Agromyces</taxon>
    </lineage>
</organism>
<reference evidence="2 3" key="1">
    <citation type="journal article" date="2016" name="Int. J. Syst. Evol. Microbiol.">
        <title>Agromyces aureus sp. nov., isolated from the rhizosphere of Salix caprea L. grown in a heavy-metal-contaminated soil.</title>
        <authorList>
            <person name="Corretto E."/>
            <person name="Antonielli L."/>
            <person name="Sessitsch A."/>
            <person name="Compant S."/>
            <person name="Gorfer M."/>
            <person name="Kuffner M."/>
            <person name="Brader G."/>
        </authorList>
    </citation>
    <scope>NUCLEOTIDE SEQUENCE [LARGE SCALE GENOMIC DNA]</scope>
    <source>
        <strain evidence="2 3">AR33</strain>
    </source>
</reference>
<proteinExistence type="predicted"/>
<sequence length="308" mass="34630">MVAEGTAAPARFNIVMRTKNRPLLLQRALDDVLAQSAQDWVLTLVNDGGDFASVDALVDDRSDRFAGRVRVIHHEASVGMEEASNVGVRSLESTFVAIHDDDDTWHPEFLTLTGARLEADPSAVAVGVRTEIVWESLDGQTVREDGRETFLPELRQITLFDLMRFNTCVPISMLYRRTSLIDVGLFDRRLPVTGDWEANLRLAARGEIDFVPAPALAFWHQRPNAHGDAGNSVVALRDDHRRYDRIVRDRALRDYVAAEGSGLPLYLTRLLDDRFDELARRLDRLETIAGDTAFRRAKSRVKRVLGRG</sequence>
<dbReference type="AlphaFoldDB" id="A0A191WHN7"/>
<reference evidence="3" key="2">
    <citation type="submission" date="2016-01" db="EMBL/GenBank/DDBJ databases">
        <title>Complete genome sequence of Agromyces aureus AR33T and comparison with related organisms.</title>
        <authorList>
            <person name="Corretto E."/>
            <person name="Antonielli L."/>
            <person name="Sessitsch A."/>
            <person name="Brader G."/>
        </authorList>
    </citation>
    <scope>NUCLEOTIDE SEQUENCE [LARGE SCALE GENOMIC DNA]</scope>
    <source>
        <strain evidence="3">AR33</strain>
    </source>
</reference>
<dbReference type="InterPro" id="IPR050834">
    <property type="entry name" value="Glycosyltransf_2"/>
</dbReference>
<dbReference type="KEGG" id="agy:ATC03_14225"/>
<keyword evidence="3" id="KW-1185">Reference proteome</keyword>